<gene>
    <name evidence="4" type="ORF">JOE69_000044</name>
</gene>
<sequence length="1003" mass="104602">MTFRDTSGFNQVFTKNADGSWKSPVGLKATLATPADGTMQVTYNSSGQKLTFSPGGFIVSDVDRNGIGTTYAYTGTQLASITDAAGRVSTVTKTGAETTVKLPDSRVVYYKRDDAGRLIQTGVKSNPAPATKLAISNEFSYGSNGKVASATLNRANSSYGTVGGVKVTYNFAYDEAGRAASVTLRSEGADQNAPKVYAERVTKFAYNDTNTVVTDPAGKNSTVNLDAQGRQISSVDQLGRTRSQDWTANSDIQSVTSGSATGGPAGDVTKYEYDSLGNQSGVSLPTGAAASAAYAQNADCNNGGSGNAYQVKCATDAQSNKSTFAYDGQNNMISAKDETTGGQKFQITREKADRSVSGAFAGMTCSSTDANGKVTTFGYNTNGDLTKVTPPAPLKPTTYTYDSVSRPKTVTDPRGTKVTYNYNATDALFYTNQPSADGNTANASLGFDGLDLDSSNRYNYSDSTYPSPTGRGATEQRFTRFNIFGDPQGPRIYRYNSQPDLDKSATPDANGNLADFWGNYGEGGYDYLGGYGRDAANQLTNAGTASSRSCTAASPAPAGSDCIAYEYNSAGSVTSQVFPGGAKKTTTYDISQRPTRSTVKDATGAVVYDVGYVFKDVAGTDRGLLQTKTSYVEEGVAAGAVSTYAYDSKNQLINATEQTGATVSASWAYEYDPAGNRIKTVTTGASGSPAETKTYSFNDANQITASSAKPSGWIYDEAGNMTANPESSTQFACNTRNGARNITKNGTETKYQYMGQGNTNRGENGTVKEYQTQLGLEMTVDGNEKTTYFRDPNGNILSKNTGSTRIYYVTDAQGSVIALLDSAGKKVGGYSYDPYGVGRTVTPGAAETNTLRYIGGIYDSATGLYKLGARYYDPALGRFTQQDPSGQEANPYTYAVNNPINNSDPSGLLTAGSAVGFGIGFAFTAVITGAFCAATLGGCGFVAAAAIGAVAGGVGGFTGGAVAAKIDGGDVRTGAFTGGLFGAYTGGLGRSGSFLDGISALFS</sequence>
<organism evidence="4 5">
    <name type="scientific">Arthrobacter russicus</name>
    <dbReference type="NCBI Taxonomy" id="172040"/>
    <lineage>
        <taxon>Bacteria</taxon>
        <taxon>Bacillati</taxon>
        <taxon>Actinomycetota</taxon>
        <taxon>Actinomycetes</taxon>
        <taxon>Micrococcales</taxon>
        <taxon>Micrococcaceae</taxon>
        <taxon>Arthrobacter</taxon>
    </lineage>
</organism>
<dbReference type="InterPro" id="IPR050708">
    <property type="entry name" value="T6SS_VgrG/RHS"/>
</dbReference>
<protein>
    <submittedName>
        <fullName evidence="4">RHS repeat-associated protein</fullName>
    </submittedName>
</protein>
<dbReference type="Pfam" id="PF25023">
    <property type="entry name" value="TEN_YD-shell"/>
    <property type="match status" value="1"/>
</dbReference>
<dbReference type="RefSeq" id="WP_309795045.1">
    <property type="nucleotide sequence ID" value="NZ_BAAAHY010000006.1"/>
</dbReference>
<dbReference type="PANTHER" id="PTHR32305">
    <property type="match status" value="1"/>
</dbReference>
<dbReference type="PANTHER" id="PTHR32305:SF15">
    <property type="entry name" value="PROTEIN RHSA-RELATED"/>
    <property type="match status" value="1"/>
</dbReference>
<keyword evidence="5" id="KW-1185">Reference proteome</keyword>
<dbReference type="Gene3D" id="2.180.10.10">
    <property type="entry name" value="RHS repeat-associated core"/>
    <property type="match status" value="2"/>
</dbReference>
<proteinExistence type="predicted"/>
<dbReference type="InterPro" id="IPR022385">
    <property type="entry name" value="Rhs_assc_core"/>
</dbReference>
<accession>A0ABU1J5V7</accession>
<feature type="compositionally biased region" description="Polar residues" evidence="2">
    <location>
        <begin position="237"/>
        <end position="259"/>
    </location>
</feature>
<evidence type="ECO:0000259" key="3">
    <source>
        <dbReference type="Pfam" id="PF25023"/>
    </source>
</evidence>
<dbReference type="EMBL" id="JAVDQF010000001">
    <property type="protein sequence ID" value="MDR6267806.1"/>
    <property type="molecule type" value="Genomic_DNA"/>
</dbReference>
<evidence type="ECO:0000313" key="5">
    <source>
        <dbReference type="Proteomes" id="UP001185069"/>
    </source>
</evidence>
<dbReference type="Proteomes" id="UP001185069">
    <property type="component" value="Unassembled WGS sequence"/>
</dbReference>
<evidence type="ECO:0000256" key="1">
    <source>
        <dbReference type="ARBA" id="ARBA00022737"/>
    </source>
</evidence>
<name>A0ABU1J5V7_9MICC</name>
<dbReference type="InterPro" id="IPR056823">
    <property type="entry name" value="TEN-like_YD-shell"/>
</dbReference>
<feature type="domain" description="Teneurin-like YD-shell" evidence="3">
    <location>
        <begin position="643"/>
        <end position="885"/>
    </location>
</feature>
<evidence type="ECO:0000313" key="4">
    <source>
        <dbReference type="EMBL" id="MDR6267806.1"/>
    </source>
</evidence>
<dbReference type="NCBIfam" id="TIGR03696">
    <property type="entry name" value="Rhs_assc_core"/>
    <property type="match status" value="1"/>
</dbReference>
<comment type="caution">
    <text evidence="4">The sequence shown here is derived from an EMBL/GenBank/DDBJ whole genome shotgun (WGS) entry which is preliminary data.</text>
</comment>
<keyword evidence="1" id="KW-0677">Repeat</keyword>
<evidence type="ECO:0000256" key="2">
    <source>
        <dbReference type="SAM" id="MobiDB-lite"/>
    </source>
</evidence>
<feature type="region of interest" description="Disordered" evidence="2">
    <location>
        <begin position="237"/>
        <end position="264"/>
    </location>
</feature>
<reference evidence="4 5" key="1">
    <citation type="submission" date="2023-07" db="EMBL/GenBank/DDBJ databases">
        <title>Sequencing the genomes of 1000 actinobacteria strains.</title>
        <authorList>
            <person name="Klenk H.-P."/>
        </authorList>
    </citation>
    <scope>NUCLEOTIDE SEQUENCE [LARGE SCALE GENOMIC DNA]</scope>
    <source>
        <strain evidence="4 5">DSM 14555</strain>
    </source>
</reference>